<dbReference type="InterPro" id="IPR007710">
    <property type="entry name" value="Nucleoside_deoxyribTrfase"/>
</dbReference>
<comment type="caution">
    <text evidence="1">The sequence shown here is derived from an EMBL/GenBank/DDBJ whole genome shotgun (WGS) entry which is preliminary data.</text>
</comment>
<keyword evidence="2" id="KW-1185">Reference proteome</keyword>
<dbReference type="SUPFAM" id="SSF52309">
    <property type="entry name" value="N-(deoxy)ribosyltransferase-like"/>
    <property type="match status" value="1"/>
</dbReference>
<evidence type="ECO:0000313" key="1">
    <source>
        <dbReference type="EMBL" id="MBE9608136.1"/>
    </source>
</evidence>
<name>A0A8J7FPF1_9NEIS</name>
<protein>
    <submittedName>
        <fullName evidence="1">Nucleoside 2-deoxyribosyltransferase</fullName>
    </submittedName>
</protein>
<dbReference type="RefSeq" id="WP_194114637.1">
    <property type="nucleotide sequence ID" value="NZ_JADFUA010000001.1"/>
</dbReference>
<dbReference type="GO" id="GO:0070694">
    <property type="term" value="F:5-hydroxymethyl-dUMP N-hydrolase activity"/>
    <property type="evidence" value="ECO:0007669"/>
    <property type="project" value="TreeGrafter"/>
</dbReference>
<sequence>MTTSLTSVQRVYLAGPGVFFPDPLQWGEEQKAACAACGLQGLYPLDQAVPEGLDKAGMRHWIAHANYALIREADAVFADLRTFRSVSEPDSGTAFEVGFAFALGKPVWLWLPDGVAGVTQLDRVANTGGMHPRDGDGLSVEDFAAPLNLMLWEAAAGVSYGPDVHAALAAFACWLRR</sequence>
<gene>
    <name evidence="1" type="ORF">INR99_02130</name>
</gene>
<dbReference type="Gene3D" id="3.40.50.450">
    <property type="match status" value="1"/>
</dbReference>
<dbReference type="PANTHER" id="PTHR15364:SF0">
    <property type="entry name" value="2'-DEOXYNUCLEOSIDE 5'-PHOSPHATE N-HYDROLASE 1"/>
    <property type="match status" value="1"/>
</dbReference>
<dbReference type="Pfam" id="PF05014">
    <property type="entry name" value="Nuc_deoxyrib_tr"/>
    <property type="match status" value="1"/>
</dbReference>
<dbReference type="GO" id="GO:0009159">
    <property type="term" value="P:deoxyribonucleoside monophosphate catabolic process"/>
    <property type="evidence" value="ECO:0007669"/>
    <property type="project" value="TreeGrafter"/>
</dbReference>
<dbReference type="AlphaFoldDB" id="A0A8J7FPF1"/>
<reference evidence="1 2" key="1">
    <citation type="submission" date="2020-10" db="EMBL/GenBank/DDBJ databases">
        <title>The genome sequence of Chitinilyticum litopenaei 4Y14.</title>
        <authorList>
            <person name="Liu Y."/>
        </authorList>
    </citation>
    <scope>NUCLEOTIDE SEQUENCE [LARGE SCALE GENOMIC DNA]</scope>
    <source>
        <strain evidence="1 2">4Y14</strain>
    </source>
</reference>
<evidence type="ECO:0000313" key="2">
    <source>
        <dbReference type="Proteomes" id="UP000604481"/>
    </source>
</evidence>
<dbReference type="EMBL" id="JADFUA010000001">
    <property type="protein sequence ID" value="MBE9608136.1"/>
    <property type="molecule type" value="Genomic_DNA"/>
</dbReference>
<dbReference type="InterPro" id="IPR051239">
    <property type="entry name" value="2'-dNMP_N-hydrolase"/>
</dbReference>
<dbReference type="PANTHER" id="PTHR15364">
    <property type="entry name" value="2'-DEOXYNUCLEOSIDE 5'-PHOSPHATE N-HYDROLASE 1"/>
    <property type="match status" value="1"/>
</dbReference>
<dbReference type="Proteomes" id="UP000604481">
    <property type="component" value="Unassembled WGS sequence"/>
</dbReference>
<accession>A0A8J7FPF1</accession>
<proteinExistence type="predicted"/>
<organism evidence="1 2">
    <name type="scientific">Chitinilyticum piscinae</name>
    <dbReference type="NCBI Taxonomy" id="2866724"/>
    <lineage>
        <taxon>Bacteria</taxon>
        <taxon>Pseudomonadati</taxon>
        <taxon>Pseudomonadota</taxon>
        <taxon>Betaproteobacteria</taxon>
        <taxon>Neisseriales</taxon>
        <taxon>Chitinibacteraceae</taxon>
        <taxon>Chitinilyticum</taxon>
    </lineage>
</organism>